<dbReference type="Proteomes" id="UP001516400">
    <property type="component" value="Unassembled WGS sequence"/>
</dbReference>
<evidence type="ECO:0000313" key="3">
    <source>
        <dbReference type="Proteomes" id="UP001516400"/>
    </source>
</evidence>
<evidence type="ECO:0000256" key="1">
    <source>
        <dbReference type="SAM" id="MobiDB-lite"/>
    </source>
</evidence>
<feature type="region of interest" description="Disordered" evidence="1">
    <location>
        <begin position="1"/>
        <end position="29"/>
    </location>
</feature>
<name>A0ABD2NEA1_9CUCU</name>
<sequence>MSSSLSRAQSWPLLTGATPQEDNRQTTAKVSQIQARRLLCRHYYPEGGWGWVITTCTVLVHIINHGFQLSWPQLIGPAVFKFHVAPIHAAGESDMIISSSILLFTRKLMLICQR</sequence>
<dbReference type="AlphaFoldDB" id="A0ABD2NEA1"/>
<gene>
    <name evidence="2" type="ORF">HHI36_012456</name>
</gene>
<reference evidence="2 3" key="1">
    <citation type="journal article" date="2021" name="BMC Biol.">
        <title>Horizontally acquired antibacterial genes associated with adaptive radiation of ladybird beetles.</title>
        <authorList>
            <person name="Li H.S."/>
            <person name="Tang X.F."/>
            <person name="Huang Y.H."/>
            <person name="Xu Z.Y."/>
            <person name="Chen M.L."/>
            <person name="Du X.Y."/>
            <person name="Qiu B.Y."/>
            <person name="Chen P.T."/>
            <person name="Zhang W."/>
            <person name="Slipinski A."/>
            <person name="Escalona H.E."/>
            <person name="Waterhouse R.M."/>
            <person name="Zwick A."/>
            <person name="Pang H."/>
        </authorList>
    </citation>
    <scope>NUCLEOTIDE SEQUENCE [LARGE SCALE GENOMIC DNA]</scope>
    <source>
        <strain evidence="2">SYSU2018</strain>
    </source>
</reference>
<accession>A0ABD2NEA1</accession>
<dbReference type="EMBL" id="JABFTP020000103">
    <property type="protein sequence ID" value="KAL3277098.1"/>
    <property type="molecule type" value="Genomic_DNA"/>
</dbReference>
<organism evidence="2 3">
    <name type="scientific">Cryptolaemus montrouzieri</name>
    <dbReference type="NCBI Taxonomy" id="559131"/>
    <lineage>
        <taxon>Eukaryota</taxon>
        <taxon>Metazoa</taxon>
        <taxon>Ecdysozoa</taxon>
        <taxon>Arthropoda</taxon>
        <taxon>Hexapoda</taxon>
        <taxon>Insecta</taxon>
        <taxon>Pterygota</taxon>
        <taxon>Neoptera</taxon>
        <taxon>Endopterygota</taxon>
        <taxon>Coleoptera</taxon>
        <taxon>Polyphaga</taxon>
        <taxon>Cucujiformia</taxon>
        <taxon>Coccinelloidea</taxon>
        <taxon>Coccinellidae</taxon>
        <taxon>Scymninae</taxon>
        <taxon>Scymnini</taxon>
        <taxon>Cryptolaemus</taxon>
    </lineage>
</organism>
<protein>
    <submittedName>
        <fullName evidence="2">Uncharacterized protein</fullName>
    </submittedName>
</protein>
<keyword evidence="3" id="KW-1185">Reference proteome</keyword>
<feature type="compositionally biased region" description="Polar residues" evidence="1">
    <location>
        <begin position="17"/>
        <end position="29"/>
    </location>
</feature>
<evidence type="ECO:0000313" key="2">
    <source>
        <dbReference type="EMBL" id="KAL3277098.1"/>
    </source>
</evidence>
<comment type="caution">
    <text evidence="2">The sequence shown here is derived from an EMBL/GenBank/DDBJ whole genome shotgun (WGS) entry which is preliminary data.</text>
</comment>
<proteinExistence type="predicted"/>